<comment type="caution">
    <text evidence="2">The sequence shown here is derived from an EMBL/GenBank/DDBJ whole genome shotgun (WGS) entry which is preliminary data.</text>
</comment>
<sequence length="240" mass="26949">MDDVLRTLKKYDIVIVVDDSSSMIGPRWKEARKALAELASQARRFDTDGIDIYFLNDEREGLRMTDENAVYALFDQVEPRGVTPIGERLESLLQPYLRELEAAGNTAQALKEIKPVNYLIITDGAPTDDPESVIAHAARRLDEKHFPLSQVGIQFVQIGRSSSAARYLRDLDDQLAFRHNLKRDIVDTTRYIGQNLNADALVKILLGGINRRVDNEGAGVFHEDVDLSPTTPIVRLEGTF</sequence>
<dbReference type="Pfam" id="PF00092">
    <property type="entry name" value="VWA"/>
    <property type="match status" value="1"/>
</dbReference>
<dbReference type="PROSITE" id="PS50234">
    <property type="entry name" value="VWFA"/>
    <property type="match status" value="1"/>
</dbReference>
<dbReference type="EMBL" id="JBBXMP010000008">
    <property type="protein sequence ID" value="KAL0070170.1"/>
    <property type="molecule type" value="Genomic_DNA"/>
</dbReference>
<evidence type="ECO:0000313" key="3">
    <source>
        <dbReference type="Proteomes" id="UP001437256"/>
    </source>
</evidence>
<evidence type="ECO:0000259" key="1">
    <source>
        <dbReference type="PROSITE" id="PS50234"/>
    </source>
</evidence>
<accession>A0ABR3A851</accession>
<dbReference type="Proteomes" id="UP001437256">
    <property type="component" value="Unassembled WGS sequence"/>
</dbReference>
<dbReference type="Gene3D" id="3.40.50.410">
    <property type="entry name" value="von Willebrand factor, type A domain"/>
    <property type="match status" value="1"/>
</dbReference>
<dbReference type="InterPro" id="IPR036465">
    <property type="entry name" value="vWFA_dom_sf"/>
</dbReference>
<dbReference type="PANTHER" id="PTHR34706:SF1">
    <property type="entry name" value="VWFA DOMAIN-CONTAINING PROTEIN"/>
    <property type="match status" value="1"/>
</dbReference>
<proteinExistence type="predicted"/>
<protein>
    <recommendedName>
        <fullName evidence="1">VWFA domain-containing protein</fullName>
    </recommendedName>
</protein>
<dbReference type="SMART" id="SM00327">
    <property type="entry name" value="VWA"/>
    <property type="match status" value="1"/>
</dbReference>
<evidence type="ECO:0000313" key="2">
    <source>
        <dbReference type="EMBL" id="KAL0070170.1"/>
    </source>
</evidence>
<feature type="domain" description="VWFA" evidence="1">
    <location>
        <begin position="12"/>
        <end position="209"/>
    </location>
</feature>
<gene>
    <name evidence="2" type="ORF">AAF712_002660</name>
</gene>
<reference evidence="2 3" key="1">
    <citation type="submission" date="2024-05" db="EMBL/GenBank/DDBJ databases">
        <title>A draft genome resource for the thread blight pathogen Marasmius tenuissimus strain MS-2.</title>
        <authorList>
            <person name="Yulfo-Soto G.E."/>
            <person name="Baruah I.K."/>
            <person name="Amoako-Attah I."/>
            <person name="Bukari Y."/>
            <person name="Meinhardt L.W."/>
            <person name="Bailey B.A."/>
            <person name="Cohen S.P."/>
        </authorList>
    </citation>
    <scope>NUCLEOTIDE SEQUENCE [LARGE SCALE GENOMIC DNA]</scope>
    <source>
        <strain evidence="2 3">MS-2</strain>
    </source>
</reference>
<name>A0ABR3A851_9AGAR</name>
<organism evidence="2 3">
    <name type="scientific">Marasmius tenuissimus</name>
    <dbReference type="NCBI Taxonomy" id="585030"/>
    <lineage>
        <taxon>Eukaryota</taxon>
        <taxon>Fungi</taxon>
        <taxon>Dikarya</taxon>
        <taxon>Basidiomycota</taxon>
        <taxon>Agaricomycotina</taxon>
        <taxon>Agaricomycetes</taxon>
        <taxon>Agaricomycetidae</taxon>
        <taxon>Agaricales</taxon>
        <taxon>Marasmiineae</taxon>
        <taxon>Marasmiaceae</taxon>
        <taxon>Marasmius</taxon>
    </lineage>
</organism>
<keyword evidence="3" id="KW-1185">Reference proteome</keyword>
<dbReference type="SUPFAM" id="SSF53300">
    <property type="entry name" value="vWA-like"/>
    <property type="match status" value="1"/>
</dbReference>
<dbReference type="PANTHER" id="PTHR34706">
    <property type="entry name" value="SLR1338 PROTEIN"/>
    <property type="match status" value="1"/>
</dbReference>
<dbReference type="InterPro" id="IPR002035">
    <property type="entry name" value="VWF_A"/>
</dbReference>